<proteinExistence type="inferred from homology"/>
<comment type="similarity">
    <text evidence="2">Belongs to the TMEM19 family.</text>
</comment>
<evidence type="ECO:0000256" key="3">
    <source>
        <dbReference type="ARBA" id="ARBA00022692"/>
    </source>
</evidence>
<feature type="transmembrane region" description="Helical" evidence="6">
    <location>
        <begin position="21"/>
        <end position="40"/>
    </location>
</feature>
<accession>A0A0D8JBY5</accession>
<dbReference type="AlphaFoldDB" id="A0A0D8JBY5"/>
<feature type="transmembrane region" description="Helical" evidence="6">
    <location>
        <begin position="286"/>
        <end position="305"/>
    </location>
</feature>
<protein>
    <recommendedName>
        <fullName evidence="9">Phosphatidate cytidylyltransferase</fullName>
    </recommendedName>
</protein>
<organism evidence="7 8">
    <name type="scientific">Draconibacterium sediminis</name>
    <dbReference type="NCBI Taxonomy" id="1544798"/>
    <lineage>
        <taxon>Bacteria</taxon>
        <taxon>Pseudomonadati</taxon>
        <taxon>Bacteroidota</taxon>
        <taxon>Bacteroidia</taxon>
        <taxon>Marinilabiliales</taxon>
        <taxon>Prolixibacteraceae</taxon>
        <taxon>Draconibacterium</taxon>
    </lineage>
</organism>
<reference evidence="7 8" key="1">
    <citation type="submission" date="2014-09" db="EMBL/GenBank/DDBJ databases">
        <title>Draft Genome Sequence of Draconibacterium sp. JN14CK-3.</title>
        <authorList>
            <person name="Dong C."/>
            <person name="Lai Q."/>
            <person name="Shao Z."/>
        </authorList>
    </citation>
    <scope>NUCLEOTIDE SEQUENCE [LARGE SCALE GENOMIC DNA]</scope>
    <source>
        <strain evidence="7 8">JN14CK-3</strain>
    </source>
</reference>
<dbReference type="InterPro" id="IPR002794">
    <property type="entry name" value="DUF92_TMEM19"/>
</dbReference>
<dbReference type="PANTHER" id="PTHR13353:SF5">
    <property type="entry name" value="TRANSMEMBRANE PROTEIN 19"/>
    <property type="match status" value="1"/>
</dbReference>
<dbReference type="EMBL" id="JRHC01000001">
    <property type="protein sequence ID" value="KJF44224.1"/>
    <property type="molecule type" value="Genomic_DNA"/>
</dbReference>
<dbReference type="Pfam" id="PF01940">
    <property type="entry name" value="DUF92"/>
    <property type="match status" value="1"/>
</dbReference>
<evidence type="ECO:0000256" key="5">
    <source>
        <dbReference type="ARBA" id="ARBA00023136"/>
    </source>
</evidence>
<evidence type="ECO:0000313" key="8">
    <source>
        <dbReference type="Proteomes" id="UP000032544"/>
    </source>
</evidence>
<evidence type="ECO:0000256" key="6">
    <source>
        <dbReference type="SAM" id="Phobius"/>
    </source>
</evidence>
<keyword evidence="3 6" id="KW-0812">Transmembrane</keyword>
<sequence length="455" mass="50730">METEIHERNKTTSLTKRRNALTVRKLVHLVTGLLILFLTFTISRQLLLILIIAGSVFSFATFRHKWLQLVHKTDNKSLGTLFYPLGILLSFLLLGGLPVYYFQTALMVLTLSDPLANLFGRIRAGNILFRIGQDKKSLYGLMAYSLANLFVFAVFLPQALFANVYFVVALLLLAACFELVSWRGSDNLSIPVGLTLFFIFQYTQQPDFLFVSVVLIIVFVGTYLLNSLKLLTRYGSLAAGALGFYLLVVAGWNWLLPVLFFFVSSVIFTLLNPMRKRKNRPSGGRNSWQVMANILWALLSSVLYLATANELFIFFFIASVAAVTADTWASEAGPLFNKRSFSVADWKMHKAGVTGGISLGGTMAALAGAFLVSAGGYYLFFDMWNLPDIGILTLSAFLACFADTFLGAFVEEKLYKSAFFKKLQKPESFTPNDLVNLGGSFTALVFFLLLHFLFL</sequence>
<dbReference type="Proteomes" id="UP000032544">
    <property type="component" value="Unassembled WGS sequence"/>
</dbReference>
<feature type="transmembrane region" description="Helical" evidence="6">
    <location>
        <begin position="46"/>
        <end position="66"/>
    </location>
</feature>
<feature type="transmembrane region" description="Helical" evidence="6">
    <location>
        <begin position="162"/>
        <end position="180"/>
    </location>
</feature>
<evidence type="ECO:0000256" key="2">
    <source>
        <dbReference type="ARBA" id="ARBA00009012"/>
    </source>
</evidence>
<comment type="subcellular location">
    <subcellularLocation>
        <location evidence="1">Membrane</location>
        <topology evidence="1">Multi-pass membrane protein</topology>
    </subcellularLocation>
</comment>
<evidence type="ECO:0000313" key="7">
    <source>
        <dbReference type="EMBL" id="KJF44224.1"/>
    </source>
</evidence>
<dbReference type="PANTHER" id="PTHR13353">
    <property type="entry name" value="TRANSMEMBRANE PROTEIN 19"/>
    <property type="match status" value="1"/>
</dbReference>
<evidence type="ECO:0000256" key="1">
    <source>
        <dbReference type="ARBA" id="ARBA00004141"/>
    </source>
</evidence>
<keyword evidence="5 6" id="KW-0472">Membrane</keyword>
<feature type="transmembrane region" description="Helical" evidence="6">
    <location>
        <begin position="138"/>
        <end position="156"/>
    </location>
</feature>
<feature type="transmembrane region" description="Helical" evidence="6">
    <location>
        <begin position="351"/>
        <end position="377"/>
    </location>
</feature>
<dbReference type="RefSeq" id="WP_045025785.1">
    <property type="nucleotide sequence ID" value="NZ_JRHC01000001.1"/>
</dbReference>
<feature type="transmembrane region" description="Helical" evidence="6">
    <location>
        <begin position="389"/>
        <end position="410"/>
    </location>
</feature>
<evidence type="ECO:0000256" key="4">
    <source>
        <dbReference type="ARBA" id="ARBA00022989"/>
    </source>
</evidence>
<gene>
    <name evidence="7" type="ORF">LH29_01485</name>
</gene>
<feature type="transmembrane region" description="Helical" evidence="6">
    <location>
        <begin position="431"/>
        <end position="454"/>
    </location>
</feature>
<keyword evidence="8" id="KW-1185">Reference proteome</keyword>
<dbReference type="GO" id="GO:0016020">
    <property type="term" value="C:membrane"/>
    <property type="evidence" value="ECO:0007669"/>
    <property type="project" value="UniProtKB-SubCell"/>
</dbReference>
<feature type="transmembrane region" description="Helical" evidence="6">
    <location>
        <begin position="78"/>
        <end position="94"/>
    </location>
</feature>
<dbReference type="OrthoDB" id="9770047at2"/>
<dbReference type="STRING" id="1544798.LH29_01485"/>
<feature type="transmembrane region" description="Helical" evidence="6">
    <location>
        <begin position="208"/>
        <end position="225"/>
    </location>
</feature>
<evidence type="ECO:0008006" key="9">
    <source>
        <dbReference type="Google" id="ProtNLM"/>
    </source>
</evidence>
<comment type="caution">
    <text evidence="7">The sequence shown here is derived from an EMBL/GenBank/DDBJ whole genome shotgun (WGS) entry which is preliminary data.</text>
</comment>
<keyword evidence="4 6" id="KW-1133">Transmembrane helix</keyword>
<name>A0A0D8JBY5_9BACT</name>